<evidence type="ECO:0000259" key="6">
    <source>
        <dbReference type="PROSITE" id="PS50865"/>
    </source>
</evidence>
<feature type="domain" description="MYND-type" evidence="6">
    <location>
        <begin position="96"/>
        <end position="140"/>
    </location>
</feature>
<keyword evidence="2 4" id="KW-0863">Zinc-finger</keyword>
<evidence type="ECO:0000256" key="3">
    <source>
        <dbReference type="ARBA" id="ARBA00022833"/>
    </source>
</evidence>
<name>A0A0C3B4T0_SERVB</name>
<evidence type="ECO:0000256" key="4">
    <source>
        <dbReference type="PROSITE-ProRule" id="PRU00134"/>
    </source>
</evidence>
<feature type="region of interest" description="Disordered" evidence="5">
    <location>
        <begin position="19"/>
        <end position="45"/>
    </location>
</feature>
<dbReference type="Gene3D" id="6.10.140.2220">
    <property type="match status" value="1"/>
</dbReference>
<organism evidence="7 8">
    <name type="scientific">Serendipita vermifera MAFF 305830</name>
    <dbReference type="NCBI Taxonomy" id="933852"/>
    <lineage>
        <taxon>Eukaryota</taxon>
        <taxon>Fungi</taxon>
        <taxon>Dikarya</taxon>
        <taxon>Basidiomycota</taxon>
        <taxon>Agaricomycotina</taxon>
        <taxon>Agaricomycetes</taxon>
        <taxon>Sebacinales</taxon>
        <taxon>Serendipitaceae</taxon>
        <taxon>Serendipita</taxon>
    </lineage>
</organism>
<evidence type="ECO:0000313" key="8">
    <source>
        <dbReference type="Proteomes" id="UP000054097"/>
    </source>
</evidence>
<dbReference type="Proteomes" id="UP000054097">
    <property type="component" value="Unassembled WGS sequence"/>
</dbReference>
<dbReference type="GO" id="GO:0008270">
    <property type="term" value="F:zinc ion binding"/>
    <property type="evidence" value="ECO:0007669"/>
    <property type="project" value="UniProtKB-KW"/>
</dbReference>
<evidence type="ECO:0000256" key="2">
    <source>
        <dbReference type="ARBA" id="ARBA00022771"/>
    </source>
</evidence>
<dbReference type="InterPro" id="IPR027974">
    <property type="entry name" value="DUF4470"/>
</dbReference>
<feature type="compositionally biased region" description="Polar residues" evidence="5">
    <location>
        <begin position="31"/>
        <end position="45"/>
    </location>
</feature>
<reference evidence="7 8" key="1">
    <citation type="submission" date="2014-04" db="EMBL/GenBank/DDBJ databases">
        <authorList>
            <consortium name="DOE Joint Genome Institute"/>
            <person name="Kuo A."/>
            <person name="Zuccaro A."/>
            <person name="Kohler A."/>
            <person name="Nagy L.G."/>
            <person name="Floudas D."/>
            <person name="Copeland A."/>
            <person name="Barry K.W."/>
            <person name="Cichocki N."/>
            <person name="Veneault-Fourrey C."/>
            <person name="LaButti K."/>
            <person name="Lindquist E.A."/>
            <person name="Lipzen A."/>
            <person name="Lundell T."/>
            <person name="Morin E."/>
            <person name="Murat C."/>
            <person name="Sun H."/>
            <person name="Tunlid A."/>
            <person name="Henrissat B."/>
            <person name="Grigoriev I.V."/>
            <person name="Hibbett D.S."/>
            <person name="Martin F."/>
            <person name="Nordberg H.P."/>
            <person name="Cantor M.N."/>
            <person name="Hua S.X."/>
        </authorList>
    </citation>
    <scope>NUCLEOTIDE SEQUENCE [LARGE SCALE GENOMIC DNA]</scope>
    <source>
        <strain evidence="7 8">MAFF 305830</strain>
    </source>
</reference>
<dbReference type="OrthoDB" id="5282002at2759"/>
<dbReference type="Pfam" id="PF01753">
    <property type="entry name" value="zf-MYND"/>
    <property type="match status" value="1"/>
</dbReference>
<gene>
    <name evidence="7" type="ORF">M408DRAFT_330620</name>
</gene>
<keyword evidence="1" id="KW-0479">Metal-binding</keyword>
<dbReference type="SUPFAM" id="SSF144232">
    <property type="entry name" value="HIT/MYND zinc finger-like"/>
    <property type="match status" value="1"/>
</dbReference>
<dbReference type="STRING" id="933852.A0A0C3B4T0"/>
<sequence length="685" mass="77409">MKTDEEKLALLLKMILESIPPRTAGPPETRITGQPQPPTKMTSKNTENDMSSMIFDLAAEHNLTSQLMASFSARMLSGPTLPEQDPWAVPITFVPCANVDPDAHERCPEVGTRACSGCRLVLYCSQVCQKAHWKRHKQDCKYRLNSKDWAPSWLRERRDPIFSLPHESPSAFNLMSGHGAVGMGVGLWGNVPAIDILNLKDNEGLDYKEDLSLVFAASGDLRNVLVTVNSLPLDYPGHLSIVLNDLHPRVALRNQLILSVLLEVEEKFLAADIALHLWYSAFIPSEYELRIISAATARLIKWKNHSSSSEPESDATESTRLMLHLSDAAHAEFFSLSNQIESKVPDTESAANEFSNVMFAAHRIDYHDRYHCKLKPAHRLAMRDYRSFGLVLPFGAANPHFNSPNRTLFSKTGRWIQSDMVSAIEGWNVSEVISFGKSQGLTSEDIFGCLYFYLSDQLRKFKERLATLKITFHLIDMDCRELASLIRSSSPQSGVPSAERSIGFPHKFDRIDVSNTVDDEYVGFKQTLSDWGTLLNTQNTHSVLLTYSMNWMWKEPKARPENNDKAIKQITKQLAQEKRFDHIPPNQMLSMWSPSVILFKDASSAMYDNSKHFREYLRKRGVSSAAAQQGLQVKSKHTIVPKRHCIALEAPVETLPTFANDEEWYQAICLSRHGFFTRFVEFSSA</sequence>
<evidence type="ECO:0000313" key="7">
    <source>
        <dbReference type="EMBL" id="KIM26481.1"/>
    </source>
</evidence>
<dbReference type="PANTHER" id="PTHR10237:SF14">
    <property type="entry name" value="MYND-TYPE DOMAIN-CONTAINING PROTEIN"/>
    <property type="match status" value="1"/>
</dbReference>
<dbReference type="HOGENOM" id="CLU_018400_1_0_1"/>
<proteinExistence type="predicted"/>
<reference evidence="8" key="2">
    <citation type="submission" date="2015-01" db="EMBL/GenBank/DDBJ databases">
        <title>Evolutionary Origins and Diversification of the Mycorrhizal Mutualists.</title>
        <authorList>
            <consortium name="DOE Joint Genome Institute"/>
            <consortium name="Mycorrhizal Genomics Consortium"/>
            <person name="Kohler A."/>
            <person name="Kuo A."/>
            <person name="Nagy L.G."/>
            <person name="Floudas D."/>
            <person name="Copeland A."/>
            <person name="Barry K.W."/>
            <person name="Cichocki N."/>
            <person name="Veneault-Fourrey C."/>
            <person name="LaButti K."/>
            <person name="Lindquist E.A."/>
            <person name="Lipzen A."/>
            <person name="Lundell T."/>
            <person name="Morin E."/>
            <person name="Murat C."/>
            <person name="Riley R."/>
            <person name="Ohm R."/>
            <person name="Sun H."/>
            <person name="Tunlid A."/>
            <person name="Henrissat B."/>
            <person name="Grigoriev I.V."/>
            <person name="Hibbett D.S."/>
            <person name="Martin F."/>
        </authorList>
    </citation>
    <scope>NUCLEOTIDE SEQUENCE [LARGE SCALE GENOMIC DNA]</scope>
    <source>
        <strain evidence="8">MAFF 305830</strain>
    </source>
</reference>
<dbReference type="PANTHER" id="PTHR10237">
    <property type="entry name" value="DEFORMED EPIDERMAL AUTOREGULATORY FACTOR 1 HOMOLOG SUPPRESSIN"/>
    <property type="match status" value="1"/>
</dbReference>
<accession>A0A0C3B4T0</accession>
<dbReference type="PROSITE" id="PS01360">
    <property type="entry name" value="ZF_MYND_1"/>
    <property type="match status" value="1"/>
</dbReference>
<dbReference type="PROSITE" id="PS50865">
    <property type="entry name" value="ZF_MYND_2"/>
    <property type="match status" value="1"/>
</dbReference>
<dbReference type="EMBL" id="KN824306">
    <property type="protein sequence ID" value="KIM26481.1"/>
    <property type="molecule type" value="Genomic_DNA"/>
</dbReference>
<keyword evidence="8" id="KW-1185">Reference proteome</keyword>
<dbReference type="InterPro" id="IPR002893">
    <property type="entry name" value="Znf_MYND"/>
</dbReference>
<dbReference type="Pfam" id="PF14737">
    <property type="entry name" value="DUF4470"/>
    <property type="match status" value="1"/>
</dbReference>
<dbReference type="GO" id="GO:0000981">
    <property type="term" value="F:DNA-binding transcription factor activity, RNA polymerase II-specific"/>
    <property type="evidence" value="ECO:0007669"/>
    <property type="project" value="TreeGrafter"/>
</dbReference>
<dbReference type="AlphaFoldDB" id="A0A0C3B4T0"/>
<dbReference type="InterPro" id="IPR024119">
    <property type="entry name" value="TF_DEAF-1"/>
</dbReference>
<dbReference type="GO" id="GO:0005634">
    <property type="term" value="C:nucleus"/>
    <property type="evidence" value="ECO:0007669"/>
    <property type="project" value="TreeGrafter"/>
</dbReference>
<protein>
    <recommendedName>
        <fullName evidence="6">MYND-type domain-containing protein</fullName>
    </recommendedName>
</protein>
<keyword evidence="3" id="KW-0862">Zinc</keyword>
<evidence type="ECO:0000256" key="1">
    <source>
        <dbReference type="ARBA" id="ARBA00022723"/>
    </source>
</evidence>
<evidence type="ECO:0000256" key="5">
    <source>
        <dbReference type="SAM" id="MobiDB-lite"/>
    </source>
</evidence>